<feature type="active site" description="Nucleophile" evidence="6">
    <location>
        <position position="356"/>
    </location>
</feature>
<dbReference type="GO" id="GO:0070041">
    <property type="term" value="F:rRNA (uridine-C5-)-methyltransferase activity"/>
    <property type="evidence" value="ECO:0007669"/>
    <property type="project" value="TreeGrafter"/>
</dbReference>
<feature type="binding site" evidence="6">
    <location>
        <position position="282"/>
    </location>
    <ligand>
        <name>S-adenosyl-L-methionine</name>
        <dbReference type="ChEBI" id="CHEBI:59789"/>
    </ligand>
</feature>
<evidence type="ECO:0000256" key="5">
    <source>
        <dbReference type="ARBA" id="ARBA00023014"/>
    </source>
</evidence>
<feature type="region of interest" description="Disordered" evidence="8">
    <location>
        <begin position="99"/>
        <end position="125"/>
    </location>
</feature>
<keyword evidence="3 6" id="KW-0808">Transferase</keyword>
<dbReference type="GO" id="GO:0070475">
    <property type="term" value="P:rRNA base methylation"/>
    <property type="evidence" value="ECO:0007669"/>
    <property type="project" value="TreeGrafter"/>
</dbReference>
<evidence type="ECO:0000256" key="1">
    <source>
        <dbReference type="ARBA" id="ARBA00022485"/>
    </source>
</evidence>
<dbReference type="GO" id="GO:0051539">
    <property type="term" value="F:4 iron, 4 sulfur cluster binding"/>
    <property type="evidence" value="ECO:0007669"/>
    <property type="project" value="UniProtKB-KW"/>
</dbReference>
<dbReference type="InterPro" id="IPR010280">
    <property type="entry name" value="U5_MeTrfase_fam"/>
</dbReference>
<sequence>MTQSHLIDRLGHRGDGIAPGPIYVPRTLPGEEVTGDIVGDRVPEPRIVTPSPDRVAPPCPHFRRCGGCVLQHASDGFVAEWKRSRVADALSRAGVKAQIGPVHTSPPNSRRRAALKGRKTKKGAQVGFHAAGSHDLVAIPDCRLLSRRLMGALPALEVLTRRTAPRGAEIGLHLTETATGLDLSITGGRPLDAGMVADLPFARVTQDGEPIAQTVAPEVQLGPARVVPPPGAFLQATAEGEATLVAAIAPAFGGARRIADLFAGMGTFTFPAAQVAPTDAFEGAADLVEALNGGIRHAPGCKAITTTRRDLFREPLTVEELSDYDMVILDPPRAGAAAQIAHLAEVDIAAIAYVSCDPDSFARDAANLVAGGWRPGPVTLVDQFRWSAHLELAAIFRRETP</sequence>
<evidence type="ECO:0000256" key="6">
    <source>
        <dbReference type="PROSITE-ProRule" id="PRU01024"/>
    </source>
</evidence>
<reference evidence="9 10" key="1">
    <citation type="submission" date="2015-02" db="EMBL/GenBank/DDBJ databases">
        <title>Genome Sequence of Jannaschia aquimarina DSM28248, a member of the Roseobacter clade.</title>
        <authorList>
            <person name="Voget S."/>
            <person name="Daniel R."/>
        </authorList>
    </citation>
    <scope>NUCLEOTIDE SEQUENCE [LARGE SCALE GENOMIC DNA]</scope>
    <source>
        <strain evidence="9 10">GSW-M26</strain>
    </source>
</reference>
<dbReference type="PANTHER" id="PTHR11061">
    <property type="entry name" value="RNA M5U METHYLTRANSFERASE"/>
    <property type="match status" value="1"/>
</dbReference>
<keyword evidence="1" id="KW-0004">4Fe-4S</keyword>
<evidence type="ECO:0000313" key="9">
    <source>
        <dbReference type="EMBL" id="KIT17009.1"/>
    </source>
</evidence>
<feature type="active site" evidence="7">
    <location>
        <position position="356"/>
    </location>
</feature>
<gene>
    <name evidence="9" type="primary">rlmD</name>
    <name evidence="9" type="ORF">jaqu_11990</name>
</gene>
<dbReference type="Gene3D" id="2.40.50.140">
    <property type="entry name" value="Nucleic acid-binding proteins"/>
    <property type="match status" value="1"/>
</dbReference>
<keyword evidence="4 6" id="KW-0949">S-adenosyl-L-methionine</keyword>
<evidence type="ECO:0000256" key="2">
    <source>
        <dbReference type="ARBA" id="ARBA00022603"/>
    </source>
</evidence>
<dbReference type="EMBL" id="JYFE01000023">
    <property type="protein sequence ID" value="KIT17009.1"/>
    <property type="molecule type" value="Genomic_DNA"/>
</dbReference>
<name>A0A0D1EH60_9RHOB</name>
<evidence type="ECO:0000256" key="3">
    <source>
        <dbReference type="ARBA" id="ARBA00022679"/>
    </source>
</evidence>
<keyword evidence="5" id="KW-0411">Iron-sulfur</keyword>
<evidence type="ECO:0000256" key="8">
    <source>
        <dbReference type="SAM" id="MobiDB-lite"/>
    </source>
</evidence>
<keyword evidence="1" id="KW-0479">Metal-binding</keyword>
<dbReference type="AlphaFoldDB" id="A0A0D1EH60"/>
<dbReference type="OrthoDB" id="9804590at2"/>
<dbReference type="SUPFAM" id="SSF53335">
    <property type="entry name" value="S-adenosyl-L-methionine-dependent methyltransferases"/>
    <property type="match status" value="1"/>
</dbReference>
<dbReference type="Proteomes" id="UP000032232">
    <property type="component" value="Unassembled WGS sequence"/>
</dbReference>
<feature type="binding site" evidence="6">
    <location>
        <position position="330"/>
    </location>
    <ligand>
        <name>S-adenosyl-L-methionine</name>
        <dbReference type="ChEBI" id="CHEBI:59789"/>
    </ligand>
</feature>
<dbReference type="Gene3D" id="3.40.50.150">
    <property type="entry name" value="Vaccinia Virus protein VP39"/>
    <property type="match status" value="1"/>
</dbReference>
<dbReference type="InterPro" id="IPR030390">
    <property type="entry name" value="MeTrfase_TrmA_AS"/>
</dbReference>
<proteinExistence type="inferred from homology"/>
<feature type="binding site" evidence="6">
    <location>
        <position position="235"/>
    </location>
    <ligand>
        <name>S-adenosyl-L-methionine</name>
        <dbReference type="ChEBI" id="CHEBI:59789"/>
    </ligand>
</feature>
<comment type="caution">
    <text evidence="9">The sequence shown here is derived from an EMBL/GenBank/DDBJ whole genome shotgun (WGS) entry which is preliminary data.</text>
</comment>
<feature type="binding site" evidence="6">
    <location>
        <position position="262"/>
    </location>
    <ligand>
        <name>S-adenosyl-L-methionine</name>
        <dbReference type="ChEBI" id="CHEBI:59789"/>
    </ligand>
</feature>
<protein>
    <submittedName>
        <fullName evidence="9">RlmD protein</fullName>
        <ecNumber evidence="9">2.1.1.190</ecNumber>
    </submittedName>
</protein>
<dbReference type="PATRIC" id="fig|935700.4.peg.1245"/>
<dbReference type="EC" id="2.1.1.190" evidence="9"/>
<evidence type="ECO:0000256" key="7">
    <source>
        <dbReference type="PROSITE-ProRule" id="PRU10015"/>
    </source>
</evidence>
<feature type="compositionally biased region" description="Basic residues" evidence="8">
    <location>
        <begin position="109"/>
        <end position="122"/>
    </location>
</feature>
<dbReference type="PANTHER" id="PTHR11061:SF49">
    <property type="entry name" value="23S RRNA (URACIL(1939)-C(5))-METHYLTRANSFERASE RLMD"/>
    <property type="match status" value="1"/>
</dbReference>
<dbReference type="InterPro" id="IPR029063">
    <property type="entry name" value="SAM-dependent_MTases_sf"/>
</dbReference>
<dbReference type="PROSITE" id="PS01230">
    <property type="entry name" value="TRMA_1"/>
    <property type="match status" value="1"/>
</dbReference>
<dbReference type="Pfam" id="PF05958">
    <property type="entry name" value="tRNA_U5-meth_tr"/>
    <property type="match status" value="1"/>
</dbReference>
<keyword evidence="1" id="KW-0408">Iron</keyword>
<keyword evidence="10" id="KW-1185">Reference proteome</keyword>
<dbReference type="InterPro" id="IPR012340">
    <property type="entry name" value="NA-bd_OB-fold"/>
</dbReference>
<evidence type="ECO:0000256" key="4">
    <source>
        <dbReference type="ARBA" id="ARBA00022691"/>
    </source>
</evidence>
<dbReference type="PROSITE" id="PS51687">
    <property type="entry name" value="SAM_MT_RNA_M5U"/>
    <property type="match status" value="1"/>
</dbReference>
<dbReference type="Gene3D" id="2.40.50.1070">
    <property type="match status" value="1"/>
</dbReference>
<dbReference type="STRING" id="935700.jaqu_11990"/>
<comment type="similarity">
    <text evidence="6">Belongs to the class I-like SAM-binding methyltransferase superfamily. RNA M5U methyltransferase family.</text>
</comment>
<dbReference type="RefSeq" id="WP_043918043.1">
    <property type="nucleotide sequence ID" value="NZ_FZPF01000002.1"/>
</dbReference>
<evidence type="ECO:0000313" key="10">
    <source>
        <dbReference type="Proteomes" id="UP000032232"/>
    </source>
</evidence>
<organism evidence="9 10">
    <name type="scientific">Jannaschia aquimarina</name>
    <dbReference type="NCBI Taxonomy" id="935700"/>
    <lineage>
        <taxon>Bacteria</taxon>
        <taxon>Pseudomonadati</taxon>
        <taxon>Pseudomonadota</taxon>
        <taxon>Alphaproteobacteria</taxon>
        <taxon>Rhodobacterales</taxon>
        <taxon>Roseobacteraceae</taxon>
        <taxon>Jannaschia</taxon>
    </lineage>
</organism>
<keyword evidence="2 6" id="KW-0489">Methyltransferase</keyword>
<accession>A0A0D1EH60</accession>